<dbReference type="GO" id="GO:0005886">
    <property type="term" value="C:plasma membrane"/>
    <property type="evidence" value="ECO:0007669"/>
    <property type="project" value="UniProtKB-SubCell"/>
</dbReference>
<evidence type="ECO:0000256" key="5">
    <source>
        <dbReference type="ARBA" id="ARBA00022989"/>
    </source>
</evidence>
<feature type="transmembrane region" description="Helical" evidence="10">
    <location>
        <begin position="337"/>
        <end position="358"/>
    </location>
</feature>
<dbReference type="KEGG" id="pmrn:116942396"/>
<feature type="transmembrane region" description="Helical" evidence="10">
    <location>
        <begin position="126"/>
        <end position="144"/>
    </location>
</feature>
<evidence type="ECO:0000313" key="15">
    <source>
        <dbReference type="RefSeq" id="XP_032810158.1"/>
    </source>
</evidence>
<keyword evidence="7 13" id="KW-0675">Receptor</keyword>
<dbReference type="PRINTS" id="PR00237">
    <property type="entry name" value="GPCRRHODOPSN"/>
</dbReference>
<evidence type="ECO:0000259" key="11">
    <source>
        <dbReference type="PROSITE" id="PS50262"/>
    </source>
</evidence>
<feature type="compositionally biased region" description="Polar residues" evidence="9">
    <location>
        <begin position="296"/>
        <end position="306"/>
    </location>
</feature>
<accession>A0AAJ7T2W7</accession>
<proteinExistence type="predicted"/>
<feature type="compositionally biased region" description="Polar residues" evidence="9">
    <location>
        <begin position="1"/>
        <end position="19"/>
    </location>
</feature>
<evidence type="ECO:0000313" key="16">
    <source>
        <dbReference type="RefSeq" id="XP_032810159.1"/>
    </source>
</evidence>
<dbReference type="PANTHER" id="PTHR24241:SF1">
    <property type="entry name" value="G-PROTEIN COUPLED RECEPTOR 22"/>
    <property type="match status" value="1"/>
</dbReference>
<feature type="transmembrane region" description="Helical" evidence="10">
    <location>
        <begin position="165"/>
        <end position="189"/>
    </location>
</feature>
<keyword evidence="4" id="KW-0970">Cilium biogenesis/degradation</keyword>
<dbReference type="GO" id="GO:0042277">
    <property type="term" value="F:peptide binding"/>
    <property type="evidence" value="ECO:0007669"/>
    <property type="project" value="TreeGrafter"/>
</dbReference>
<dbReference type="PANTHER" id="PTHR24241">
    <property type="entry name" value="NEUROPEPTIDE RECEPTOR-RELATED G-PROTEIN COUPLED RECEPTOR"/>
    <property type="match status" value="1"/>
</dbReference>
<keyword evidence="12" id="KW-1185">Reference proteome</keyword>
<feature type="transmembrane region" description="Helical" evidence="10">
    <location>
        <begin position="85"/>
        <end position="106"/>
    </location>
</feature>
<dbReference type="GO" id="GO:0030030">
    <property type="term" value="P:cell projection organization"/>
    <property type="evidence" value="ECO:0007669"/>
    <property type="project" value="UniProtKB-KW"/>
</dbReference>
<dbReference type="PROSITE" id="PS50262">
    <property type="entry name" value="G_PROTEIN_RECEP_F1_2"/>
    <property type="match status" value="1"/>
</dbReference>
<dbReference type="RefSeq" id="XP_032810160.1">
    <property type="nucleotide sequence ID" value="XM_032954269.1"/>
</dbReference>
<dbReference type="RefSeq" id="XP_032810158.1">
    <property type="nucleotide sequence ID" value="XM_032954267.1"/>
</dbReference>
<dbReference type="CTD" id="2845"/>
<sequence length="460" mass="50561">MRTRNLSEMVTDTLSSSSIPGELAPDGAPPRDNSSASEGPSYPLALQVALTSLLTLEIVLGLGSNLIVLALYCAKSGLVGSVSNAVTVSLHVFDVLICLGCVPLTVALLLSPLERSTPLLCCSHEAATSFAGVATAASVLVISIDRYDISVRPANRVLTPARAGAILAIVWALSFLAFLIPFLEVSFFMEAASEEPNSKPWQNKTLLCVNRNEYHKEMGMYYHLLVQVPFFAITTVVMLVTYSKILQALNIKIGSRFSVTAPKRKKKKPGKAANKKRKRTAHTASTTSSGHRESTLSHSSGAQNNAPMGVRTSVSVILALKRAVKRHRERRERQKRVFRMSLIIISTFLVCWTPISVLNTVILCMGPSDVLVKIRLCFLAMAYGTTIFHPLLYAFTRQKFQKVLKNKMKKRVVSVVEVDQLPPHSGAVIHNSWIEPQRNRKVKYNGSNVTDKCMTEVIKE</sequence>
<dbReference type="Proteomes" id="UP001318040">
    <property type="component" value="Chromosome 14"/>
</dbReference>
<evidence type="ECO:0000256" key="10">
    <source>
        <dbReference type="SAM" id="Phobius"/>
    </source>
</evidence>
<keyword evidence="2" id="KW-1003">Cell membrane</keyword>
<keyword evidence="3 10" id="KW-0812">Transmembrane</keyword>
<keyword evidence="5 10" id="KW-1133">Transmembrane helix</keyword>
<dbReference type="InterPro" id="IPR000276">
    <property type="entry name" value="GPCR_Rhodpsn"/>
</dbReference>
<comment type="subcellular location">
    <subcellularLocation>
        <location evidence="1">Cell membrane</location>
        <topology evidence="1">Multi-pass membrane protein</topology>
    </subcellularLocation>
</comment>
<evidence type="ECO:0000256" key="6">
    <source>
        <dbReference type="ARBA" id="ARBA00023136"/>
    </source>
</evidence>
<dbReference type="FunFam" id="1.20.1070.10:FF:000084">
    <property type="entry name" value="Probable G-protein coupled receptor 22"/>
    <property type="match status" value="1"/>
</dbReference>
<reference evidence="13 14" key="1">
    <citation type="submission" date="2025-04" db="UniProtKB">
        <authorList>
            <consortium name="RefSeq"/>
        </authorList>
    </citation>
    <scope>IDENTIFICATION</scope>
    <source>
        <tissue evidence="13 14">Sperm</tissue>
    </source>
</reference>
<organism evidence="12 16">
    <name type="scientific">Petromyzon marinus</name>
    <name type="common">Sea lamprey</name>
    <dbReference type="NCBI Taxonomy" id="7757"/>
    <lineage>
        <taxon>Eukaryota</taxon>
        <taxon>Metazoa</taxon>
        <taxon>Chordata</taxon>
        <taxon>Craniata</taxon>
        <taxon>Vertebrata</taxon>
        <taxon>Cyclostomata</taxon>
        <taxon>Hyperoartia</taxon>
        <taxon>Petromyzontiformes</taxon>
        <taxon>Petromyzontidae</taxon>
        <taxon>Petromyzon</taxon>
    </lineage>
</organism>
<feature type="domain" description="G-protein coupled receptors family 1 profile" evidence="11">
    <location>
        <begin position="64"/>
        <end position="393"/>
    </location>
</feature>
<feature type="region of interest" description="Disordered" evidence="9">
    <location>
        <begin position="1"/>
        <end position="39"/>
    </location>
</feature>
<dbReference type="CDD" id="cd00637">
    <property type="entry name" value="7tm_classA_rhodopsin-like"/>
    <property type="match status" value="1"/>
</dbReference>
<evidence type="ECO:0000313" key="12">
    <source>
        <dbReference type="Proteomes" id="UP001318040"/>
    </source>
</evidence>
<protein>
    <recommendedName>
        <fullName evidence="8">G-protein coupled receptor 22</fullName>
    </recommendedName>
</protein>
<dbReference type="FunFam" id="1.20.1070.10:FF:000116">
    <property type="entry name" value="probable G-protein coupled receptor 22"/>
    <property type="match status" value="1"/>
</dbReference>
<dbReference type="InterPro" id="IPR017452">
    <property type="entry name" value="GPCR_Rhodpsn_7TM"/>
</dbReference>
<evidence type="ECO:0000256" key="4">
    <source>
        <dbReference type="ARBA" id="ARBA00022794"/>
    </source>
</evidence>
<evidence type="ECO:0000256" key="7">
    <source>
        <dbReference type="ARBA" id="ARBA00023170"/>
    </source>
</evidence>
<evidence type="ECO:0000256" key="8">
    <source>
        <dbReference type="ARBA" id="ARBA00070815"/>
    </source>
</evidence>
<evidence type="ECO:0000256" key="2">
    <source>
        <dbReference type="ARBA" id="ARBA00022475"/>
    </source>
</evidence>
<feature type="transmembrane region" description="Helical" evidence="10">
    <location>
        <begin position="44"/>
        <end position="73"/>
    </location>
</feature>
<gene>
    <name evidence="13 14 15 16 17" type="primary">GPR22</name>
</gene>
<dbReference type="RefSeq" id="XP_032810157.1">
    <property type="nucleotide sequence ID" value="XM_032954266.1"/>
</dbReference>
<feature type="transmembrane region" description="Helical" evidence="10">
    <location>
        <begin position="370"/>
        <end position="395"/>
    </location>
</feature>
<evidence type="ECO:0000313" key="17">
    <source>
        <dbReference type="RefSeq" id="XP_032810160.1"/>
    </source>
</evidence>
<dbReference type="GO" id="GO:0004930">
    <property type="term" value="F:G protein-coupled receptor activity"/>
    <property type="evidence" value="ECO:0007669"/>
    <property type="project" value="InterPro"/>
</dbReference>
<keyword evidence="6 10" id="KW-0472">Membrane</keyword>
<dbReference type="AlphaFoldDB" id="A0AAJ7T2W7"/>
<dbReference type="GO" id="GO:0032870">
    <property type="term" value="P:cellular response to hormone stimulus"/>
    <property type="evidence" value="ECO:0007669"/>
    <property type="project" value="TreeGrafter"/>
</dbReference>
<name>A0AAJ7T2W7_PETMA</name>
<dbReference type="Gene3D" id="1.20.1070.10">
    <property type="entry name" value="Rhodopsin 7-helix transmembrane proteins"/>
    <property type="match status" value="2"/>
</dbReference>
<feature type="region of interest" description="Disordered" evidence="9">
    <location>
        <begin position="260"/>
        <end position="307"/>
    </location>
</feature>
<evidence type="ECO:0000313" key="13">
    <source>
        <dbReference type="RefSeq" id="XP_032810156.1"/>
    </source>
</evidence>
<feature type="compositionally biased region" description="Basic residues" evidence="9">
    <location>
        <begin position="262"/>
        <end position="281"/>
    </location>
</feature>
<dbReference type="RefSeq" id="XP_032810159.1">
    <property type="nucleotide sequence ID" value="XM_032954268.1"/>
</dbReference>
<evidence type="ECO:0000256" key="3">
    <source>
        <dbReference type="ARBA" id="ARBA00022692"/>
    </source>
</evidence>
<dbReference type="GeneID" id="116942396"/>
<dbReference type="RefSeq" id="XP_032810156.1">
    <property type="nucleotide sequence ID" value="XM_032954265.1"/>
</dbReference>
<evidence type="ECO:0000256" key="9">
    <source>
        <dbReference type="SAM" id="MobiDB-lite"/>
    </source>
</evidence>
<evidence type="ECO:0000256" key="1">
    <source>
        <dbReference type="ARBA" id="ARBA00004651"/>
    </source>
</evidence>
<dbReference type="Pfam" id="PF00001">
    <property type="entry name" value="7tm_1"/>
    <property type="match status" value="1"/>
</dbReference>
<dbReference type="SUPFAM" id="SSF81321">
    <property type="entry name" value="Family A G protein-coupled receptor-like"/>
    <property type="match status" value="1"/>
</dbReference>
<evidence type="ECO:0000313" key="14">
    <source>
        <dbReference type="RefSeq" id="XP_032810157.1"/>
    </source>
</evidence>
<feature type="transmembrane region" description="Helical" evidence="10">
    <location>
        <begin position="220"/>
        <end position="242"/>
    </location>
</feature>